<evidence type="ECO:0000256" key="4">
    <source>
        <dbReference type="ARBA" id="ARBA00022692"/>
    </source>
</evidence>
<dbReference type="InterPro" id="IPR011701">
    <property type="entry name" value="MFS"/>
</dbReference>
<keyword evidence="6 7" id="KW-0472">Membrane</keyword>
<dbReference type="RefSeq" id="WP_034751504.1">
    <property type="nucleotide sequence ID" value="NZ_BAUT01000123.1"/>
</dbReference>
<feature type="transmembrane region" description="Helical" evidence="7">
    <location>
        <begin position="348"/>
        <end position="373"/>
    </location>
</feature>
<comment type="subcellular location">
    <subcellularLocation>
        <location evidence="1">Cell membrane</location>
        <topology evidence="1">Multi-pass membrane protein</topology>
    </subcellularLocation>
</comment>
<keyword evidence="4 7" id="KW-0812">Transmembrane</keyword>
<dbReference type="InterPro" id="IPR050171">
    <property type="entry name" value="MFS_Transporters"/>
</dbReference>
<feature type="transmembrane region" description="Helical" evidence="7">
    <location>
        <begin position="379"/>
        <end position="397"/>
    </location>
</feature>
<dbReference type="PANTHER" id="PTHR23517:SF3">
    <property type="entry name" value="INTEGRAL MEMBRANE TRANSPORT PROTEIN"/>
    <property type="match status" value="1"/>
</dbReference>
<evidence type="ECO:0000256" key="7">
    <source>
        <dbReference type="SAM" id="Phobius"/>
    </source>
</evidence>
<dbReference type="PANTHER" id="PTHR23517">
    <property type="entry name" value="RESISTANCE PROTEIN MDTM, PUTATIVE-RELATED-RELATED"/>
    <property type="match status" value="1"/>
</dbReference>
<dbReference type="SUPFAM" id="SSF103473">
    <property type="entry name" value="MFS general substrate transporter"/>
    <property type="match status" value="1"/>
</dbReference>
<dbReference type="EMBL" id="BAUT01000123">
    <property type="protein sequence ID" value="GAE28552.1"/>
    <property type="molecule type" value="Genomic_DNA"/>
</dbReference>
<dbReference type="Gene3D" id="1.20.1250.20">
    <property type="entry name" value="MFS general substrate transporter like domains"/>
    <property type="match status" value="1"/>
</dbReference>
<evidence type="ECO:0000313" key="9">
    <source>
        <dbReference type="EMBL" id="GAE28552.1"/>
    </source>
</evidence>
<evidence type="ECO:0000256" key="5">
    <source>
        <dbReference type="ARBA" id="ARBA00022989"/>
    </source>
</evidence>
<dbReference type="InterPro" id="IPR020846">
    <property type="entry name" value="MFS_dom"/>
</dbReference>
<feature type="transmembrane region" description="Helical" evidence="7">
    <location>
        <begin position="21"/>
        <end position="38"/>
    </location>
</feature>
<feature type="transmembrane region" description="Helical" evidence="7">
    <location>
        <begin position="44"/>
        <end position="65"/>
    </location>
</feature>
<dbReference type="GO" id="GO:0005886">
    <property type="term" value="C:plasma membrane"/>
    <property type="evidence" value="ECO:0007669"/>
    <property type="project" value="UniProtKB-SubCell"/>
</dbReference>
<dbReference type="STRING" id="1236970.JCM9140_4797"/>
<name>W4Q9A7_9BACI</name>
<feature type="transmembrane region" description="Helical" evidence="7">
    <location>
        <begin position="102"/>
        <end position="119"/>
    </location>
</feature>
<dbReference type="Proteomes" id="UP000018890">
    <property type="component" value="Unassembled WGS sequence"/>
</dbReference>
<feature type="transmembrane region" description="Helical" evidence="7">
    <location>
        <begin position="216"/>
        <end position="239"/>
    </location>
</feature>
<evidence type="ECO:0000313" key="10">
    <source>
        <dbReference type="Proteomes" id="UP000018890"/>
    </source>
</evidence>
<evidence type="ECO:0000259" key="8">
    <source>
        <dbReference type="PROSITE" id="PS50850"/>
    </source>
</evidence>
<keyword evidence="10" id="KW-1185">Reference proteome</keyword>
<proteinExistence type="predicted"/>
<comment type="caution">
    <text evidence="9">The sequence shown here is derived from an EMBL/GenBank/DDBJ whole genome shotgun (WGS) entry which is preliminary data.</text>
</comment>
<feature type="transmembrane region" description="Helical" evidence="7">
    <location>
        <begin position="287"/>
        <end position="305"/>
    </location>
</feature>
<keyword evidence="3" id="KW-1003">Cell membrane</keyword>
<reference evidence="9" key="1">
    <citation type="journal article" date="2014" name="Genome Announc.">
        <title>Draft Genome Sequences of Three Alkaliphilic Bacillus Strains, Bacillus wakoensis JCM 9140T, Bacillus akibai JCM 9157T, and Bacillus hemicellulosilyticus JCM 9152T.</title>
        <authorList>
            <person name="Yuki M."/>
            <person name="Oshima K."/>
            <person name="Suda W."/>
            <person name="Oshida Y."/>
            <person name="Kitamura K."/>
            <person name="Iida T."/>
            <person name="Hattori M."/>
            <person name="Ohkuma M."/>
        </authorList>
    </citation>
    <scope>NUCLEOTIDE SEQUENCE [LARGE SCALE GENOMIC DNA]</scope>
    <source>
        <strain evidence="9">JCM 9140</strain>
    </source>
</reference>
<dbReference type="OrthoDB" id="9793283at2"/>
<protein>
    <recommendedName>
        <fullName evidence="8">Major facilitator superfamily (MFS) profile domain-containing protein</fullName>
    </recommendedName>
</protein>
<dbReference type="PROSITE" id="PS50850">
    <property type="entry name" value="MFS"/>
    <property type="match status" value="1"/>
</dbReference>
<accession>W4Q9A7</accession>
<feature type="domain" description="Major facilitator superfamily (MFS) profile" evidence="8">
    <location>
        <begin position="1"/>
        <end position="404"/>
    </location>
</feature>
<evidence type="ECO:0000256" key="2">
    <source>
        <dbReference type="ARBA" id="ARBA00022448"/>
    </source>
</evidence>
<feature type="transmembrane region" description="Helical" evidence="7">
    <location>
        <begin position="140"/>
        <end position="164"/>
    </location>
</feature>
<organism evidence="9 10">
    <name type="scientific">Halalkalibacter wakoensis JCM 9140</name>
    <dbReference type="NCBI Taxonomy" id="1236970"/>
    <lineage>
        <taxon>Bacteria</taxon>
        <taxon>Bacillati</taxon>
        <taxon>Bacillota</taxon>
        <taxon>Bacilli</taxon>
        <taxon>Bacillales</taxon>
        <taxon>Bacillaceae</taxon>
        <taxon>Halalkalibacter</taxon>
    </lineage>
</organism>
<feature type="transmembrane region" description="Helical" evidence="7">
    <location>
        <begin position="77"/>
        <end position="96"/>
    </location>
</feature>
<keyword evidence="2" id="KW-0813">Transport</keyword>
<sequence>MTLSEFKQFHVNIKIRMIVSFVSDVAEMSIFPFMAIYFSTQLGLAWAGGILTFTTVVSIICGLYGGSFADRFGRKKVMVVGYFIQTTSFMMIALANSPWFESVWLTFLMFFLLSITSKFTDPASEALLIDVSSEVERPSIYRFIYWSTNLAFAIGIVLGGLFFMSHKFELFLGFAILSIFTLLLTLLWIQDQHVPSKEDPRSLLSNYVEVFKDSRFMVLCLSTLLIISLEFQLYGFIAVRLNEDIHSSLFGFVIDGPKMLSILIITNTMIVIFASSIIGKVGNKMKINTALFLGLFLYVIGYSFLAWNGMIVVLIAAIAIATVGELLFQPIRSTYVAQLANKDARGSYLAVSGLTMDAGQILGSLGLLVSALVTNGMMAGMFILIGGVGVLGFYWAIQDSRIKISRNIA</sequence>
<dbReference type="AlphaFoldDB" id="W4Q9A7"/>
<feature type="transmembrane region" description="Helical" evidence="7">
    <location>
        <begin position="170"/>
        <end position="189"/>
    </location>
</feature>
<feature type="transmembrane region" description="Helical" evidence="7">
    <location>
        <begin position="259"/>
        <end position="278"/>
    </location>
</feature>
<evidence type="ECO:0000256" key="3">
    <source>
        <dbReference type="ARBA" id="ARBA00022475"/>
    </source>
</evidence>
<dbReference type="InterPro" id="IPR036259">
    <property type="entry name" value="MFS_trans_sf"/>
</dbReference>
<evidence type="ECO:0000256" key="1">
    <source>
        <dbReference type="ARBA" id="ARBA00004651"/>
    </source>
</evidence>
<dbReference type="GO" id="GO:0022857">
    <property type="term" value="F:transmembrane transporter activity"/>
    <property type="evidence" value="ECO:0007669"/>
    <property type="project" value="InterPro"/>
</dbReference>
<evidence type="ECO:0000256" key="6">
    <source>
        <dbReference type="ARBA" id="ARBA00023136"/>
    </source>
</evidence>
<dbReference type="Pfam" id="PF07690">
    <property type="entry name" value="MFS_1"/>
    <property type="match status" value="1"/>
</dbReference>
<keyword evidence="5 7" id="KW-1133">Transmembrane helix</keyword>
<gene>
    <name evidence="9" type="ORF">JCM9140_4797</name>
</gene>
<feature type="transmembrane region" description="Helical" evidence="7">
    <location>
        <begin position="311"/>
        <end position="328"/>
    </location>
</feature>